<dbReference type="InterPro" id="IPR027417">
    <property type="entry name" value="P-loop_NTPase"/>
</dbReference>
<dbReference type="EMBL" id="JAOPGA020001171">
    <property type="protein sequence ID" value="KAL0485829.1"/>
    <property type="molecule type" value="Genomic_DNA"/>
</dbReference>
<evidence type="ECO:0000256" key="6">
    <source>
        <dbReference type="PROSITE-ProRule" id="PRU00283"/>
    </source>
</evidence>
<dbReference type="InterPro" id="IPR027640">
    <property type="entry name" value="Kinesin-like_fam"/>
</dbReference>
<evidence type="ECO:0000256" key="4">
    <source>
        <dbReference type="ARBA" id="ARBA00022840"/>
    </source>
</evidence>
<evidence type="ECO:0000256" key="8">
    <source>
        <dbReference type="SAM" id="Coils"/>
    </source>
</evidence>
<keyword evidence="5 6" id="KW-0505">Motor protein</keyword>
<name>A0AAW2Z8U5_9EUKA</name>
<proteinExistence type="inferred from homology"/>
<evidence type="ECO:0000256" key="7">
    <source>
        <dbReference type="RuleBase" id="RU000394"/>
    </source>
</evidence>
<feature type="coiled-coil region" evidence="8">
    <location>
        <begin position="238"/>
        <end position="307"/>
    </location>
</feature>
<evidence type="ECO:0000256" key="3">
    <source>
        <dbReference type="ARBA" id="ARBA00022741"/>
    </source>
</evidence>
<dbReference type="SUPFAM" id="SSF52540">
    <property type="entry name" value="P-loop containing nucleoside triphosphate hydrolases"/>
    <property type="match status" value="1"/>
</dbReference>
<dbReference type="GO" id="GO:0005874">
    <property type="term" value="C:microtubule"/>
    <property type="evidence" value="ECO:0007669"/>
    <property type="project" value="UniProtKB-KW"/>
</dbReference>
<dbReference type="Gene3D" id="3.40.850.10">
    <property type="entry name" value="Kinesin motor domain"/>
    <property type="match status" value="1"/>
</dbReference>
<dbReference type="PANTHER" id="PTHR47972">
    <property type="entry name" value="KINESIN-LIKE PROTEIN KLP-3"/>
    <property type="match status" value="1"/>
</dbReference>
<dbReference type="PROSITE" id="PS50067">
    <property type="entry name" value="KINESIN_MOTOR_2"/>
    <property type="match status" value="1"/>
</dbReference>
<organism evidence="11 12">
    <name type="scientific">Acrasis kona</name>
    <dbReference type="NCBI Taxonomy" id="1008807"/>
    <lineage>
        <taxon>Eukaryota</taxon>
        <taxon>Discoba</taxon>
        <taxon>Heterolobosea</taxon>
        <taxon>Tetramitia</taxon>
        <taxon>Eutetramitia</taxon>
        <taxon>Acrasidae</taxon>
        <taxon>Acrasis</taxon>
    </lineage>
</organism>
<dbReference type="GO" id="GO:0005524">
    <property type="term" value="F:ATP binding"/>
    <property type="evidence" value="ECO:0007669"/>
    <property type="project" value="UniProtKB-UniRule"/>
</dbReference>
<dbReference type="CDD" id="cd01366">
    <property type="entry name" value="KISc_C_terminal"/>
    <property type="match status" value="1"/>
</dbReference>
<protein>
    <recommendedName>
        <fullName evidence="7">Kinesin-like protein</fullName>
    </recommendedName>
</protein>
<keyword evidence="3 6" id="KW-0547">Nucleotide-binding</keyword>
<dbReference type="PRINTS" id="PR00380">
    <property type="entry name" value="KINESINHEAVY"/>
</dbReference>
<dbReference type="InterPro" id="IPR036961">
    <property type="entry name" value="Kinesin_motor_dom_sf"/>
</dbReference>
<dbReference type="GO" id="GO:0008017">
    <property type="term" value="F:microtubule binding"/>
    <property type="evidence" value="ECO:0007669"/>
    <property type="project" value="InterPro"/>
</dbReference>
<keyword evidence="4 6" id="KW-0067">ATP-binding</keyword>
<dbReference type="FunFam" id="3.40.850.10:FF:000113">
    <property type="entry name" value="Kinesin-like protein"/>
    <property type="match status" value="1"/>
</dbReference>
<dbReference type="Proteomes" id="UP001431209">
    <property type="component" value="Unassembled WGS sequence"/>
</dbReference>
<keyword evidence="2 7" id="KW-0493">Microtubule</keyword>
<feature type="compositionally biased region" description="Polar residues" evidence="9">
    <location>
        <begin position="81"/>
        <end position="90"/>
    </location>
</feature>
<feature type="domain" description="Kinesin motor" evidence="10">
    <location>
        <begin position="321"/>
        <end position="680"/>
    </location>
</feature>
<keyword evidence="8" id="KW-0175">Coiled coil</keyword>
<feature type="binding site" evidence="6">
    <location>
        <begin position="420"/>
        <end position="427"/>
    </location>
    <ligand>
        <name>ATP</name>
        <dbReference type="ChEBI" id="CHEBI:30616"/>
    </ligand>
</feature>
<dbReference type="AlphaFoldDB" id="A0AAW2Z8U5"/>
<feature type="compositionally biased region" description="Polar residues" evidence="9">
    <location>
        <begin position="1"/>
        <end position="21"/>
    </location>
</feature>
<keyword evidence="12" id="KW-1185">Reference proteome</keyword>
<sequence>MQQPQAQTTKDRLNSSTTSFVTPKYTKPGRLNNSIQGTTKSNTSVVKSTPKPLANRTNTSRLNNSALNTSTSKLNTSSVSKPTTRSNTPITRGGLKNKANEEKKKQEEAQEAQDRLNEQLDSLNKLNEELRLNNTQAEAERVEANKQHNTLRGQYSESQRIQQQQELELSSMKRTLKNSEEQIFELKSTNKHLEHKISMDASHHKMAIEALNVEHESNVRSIKQAHQVNLEEERDIAHKLLQSTREELQRDLNRTRGELERTKIDLNFSVDLAEARLQTIEQHSKTIEKLMADIKDLETKRNMDEESRRKLHNALQELKGNIRVYCRVRPLGSNPSDLITSEGEEPDFKAVSFNDADVDQKTIDIASQITNNQGTELKKFQFQFDKVFRPEAQQKDVFVEISQLVQSALDGYKVCIFAYGQTGSGKTFTMEGPPKKSIKNMSKEEEMDQRGMIPRSVEQIFECANTKSERGWKYTVEASFLEIYNESIRDLLVKNASNNPLEADNTKYEIKHDNQGNTNVSNLTYVPVKKPEDVHDLLSIASKNRAAAATSCNERSSRSHAVFALRIVGHNEMTEQTTYGVLNLIDLAGSERLNNSKSTGARLKETQHINSSLSCLGDVISALASKSKHVPYRNSKLTYLLQNCLGGEAKTLMFVNVSPKSSHSNETVCSLRFASKVNSCDVGTATRKIK</sequence>
<dbReference type="GO" id="GO:0003777">
    <property type="term" value="F:microtubule motor activity"/>
    <property type="evidence" value="ECO:0007669"/>
    <property type="project" value="InterPro"/>
</dbReference>
<dbReference type="SMART" id="SM00129">
    <property type="entry name" value="KISc"/>
    <property type="match status" value="1"/>
</dbReference>
<dbReference type="PROSITE" id="PS00411">
    <property type="entry name" value="KINESIN_MOTOR_1"/>
    <property type="match status" value="1"/>
</dbReference>
<evidence type="ECO:0000313" key="12">
    <source>
        <dbReference type="Proteomes" id="UP001431209"/>
    </source>
</evidence>
<comment type="similarity">
    <text evidence="1">Belongs to the TRAFAC class myosin-kinesin ATPase superfamily. Kinesin family. KIN-14 subfamily.</text>
</comment>
<dbReference type="InterPro" id="IPR001752">
    <property type="entry name" value="Kinesin_motor_dom"/>
</dbReference>
<dbReference type="Pfam" id="PF00225">
    <property type="entry name" value="Kinesin"/>
    <property type="match status" value="1"/>
</dbReference>
<feature type="compositionally biased region" description="Low complexity" evidence="9">
    <location>
        <begin position="38"/>
        <end position="49"/>
    </location>
</feature>
<evidence type="ECO:0000256" key="9">
    <source>
        <dbReference type="SAM" id="MobiDB-lite"/>
    </source>
</evidence>
<accession>A0AAW2Z8U5</accession>
<feature type="compositionally biased region" description="Low complexity" evidence="9">
    <location>
        <begin position="57"/>
        <end position="80"/>
    </location>
</feature>
<comment type="caution">
    <text evidence="11">The sequence shown here is derived from an EMBL/GenBank/DDBJ whole genome shotgun (WGS) entry which is preliminary data.</text>
</comment>
<feature type="compositionally biased region" description="Basic and acidic residues" evidence="9">
    <location>
        <begin position="98"/>
        <end position="114"/>
    </location>
</feature>
<gene>
    <name evidence="11" type="ORF">AKO1_004111</name>
</gene>
<reference evidence="11 12" key="1">
    <citation type="submission" date="2024-03" db="EMBL/GenBank/DDBJ databases">
        <title>The Acrasis kona genome and developmental transcriptomes reveal deep origins of eukaryotic multicellular pathways.</title>
        <authorList>
            <person name="Sheikh S."/>
            <person name="Fu C.-J."/>
            <person name="Brown M.W."/>
            <person name="Baldauf S.L."/>
        </authorList>
    </citation>
    <scope>NUCLEOTIDE SEQUENCE [LARGE SCALE GENOMIC DNA]</scope>
    <source>
        <strain evidence="11 12">ATCC MYA-3509</strain>
    </source>
</reference>
<feature type="region of interest" description="Disordered" evidence="9">
    <location>
        <begin position="1"/>
        <end position="114"/>
    </location>
</feature>
<evidence type="ECO:0000256" key="1">
    <source>
        <dbReference type="ARBA" id="ARBA00010899"/>
    </source>
</evidence>
<evidence type="ECO:0000256" key="2">
    <source>
        <dbReference type="ARBA" id="ARBA00022701"/>
    </source>
</evidence>
<dbReference type="InterPro" id="IPR019821">
    <property type="entry name" value="Kinesin_motor_CS"/>
</dbReference>
<evidence type="ECO:0000313" key="11">
    <source>
        <dbReference type="EMBL" id="KAL0485829.1"/>
    </source>
</evidence>
<evidence type="ECO:0000259" key="10">
    <source>
        <dbReference type="PROSITE" id="PS50067"/>
    </source>
</evidence>
<evidence type="ECO:0000256" key="5">
    <source>
        <dbReference type="ARBA" id="ARBA00023175"/>
    </source>
</evidence>
<dbReference type="GO" id="GO:0007018">
    <property type="term" value="P:microtubule-based movement"/>
    <property type="evidence" value="ECO:0007669"/>
    <property type="project" value="InterPro"/>
</dbReference>
<dbReference type="PANTHER" id="PTHR47972:SF45">
    <property type="entry name" value="PROTEIN CLARET SEGREGATIONAL"/>
    <property type="match status" value="1"/>
</dbReference>